<dbReference type="InterPro" id="IPR000907">
    <property type="entry name" value="LipOase"/>
</dbReference>
<dbReference type="SUPFAM" id="SSF48484">
    <property type="entry name" value="Lipoxigenase"/>
    <property type="match status" value="1"/>
</dbReference>
<dbReference type="AlphaFoldDB" id="A0A0P7Y458"/>
<sequence>KITPELSPGEVSVRLSDGNKNSEEILYKGEDTTINFDAEPTKLIIRLKASIIKRITQSFYCKYVDVTRDGSVFYFPVFQKISTAEMTIEEGSVSFSADTGEKSQPLQYISQHWQEDAFFGRLFLDGCNPIMIERCNEIPQKIPVDKLKAVYPDIEELVKKGEIYIVDYELLNKVMEGVIHGHQQYLAAPIVLLQEKEDDLMPIAIQLKQDPGEDNPVFTPKDKKEAWLLAKIWVRNSDFYVHELVSHLLRTHLLGEVFFFCTYVSLYDRHPILRYTGLGKDAQWTVLQKANKNITYESLCLPDDLERRGLKDLKKFYYRDDGLALWDAIHEFLEAVVNNIYKNFPKEVKTREEAVKYLTMIMFTCSAQHAAVNHGQYDIYAWMPNGPTTMRQPPPKYKDQVTEKYIMNTLPLLDTTLEAMLISRLLSHVPKDFVPLGQYADHVANDPHMREPVKKFRNKLKAIGATIEKRAADQEFPYMYLHPDHMENSIAI</sequence>
<accession>A0A0P7Y458</accession>
<name>A0A0P7Y458_SCLFO</name>
<gene>
    <name evidence="8" type="ORF">Z043_121565</name>
</gene>
<comment type="caution">
    <text evidence="8">The sequence shown here is derived from an EMBL/GenBank/DDBJ whole genome shotgun (WGS) entry which is preliminary data.</text>
</comment>
<evidence type="ECO:0000256" key="6">
    <source>
        <dbReference type="RuleBase" id="RU003974"/>
    </source>
</evidence>
<dbReference type="EMBL" id="JARO02010760">
    <property type="protein sequence ID" value="KPP60437.1"/>
    <property type="molecule type" value="Genomic_DNA"/>
</dbReference>
<dbReference type="Proteomes" id="UP000034805">
    <property type="component" value="Unassembled WGS sequence"/>
</dbReference>
<dbReference type="Gene3D" id="3.10.450.60">
    <property type="match status" value="1"/>
</dbReference>
<feature type="domain" description="Lipoxygenase" evidence="7">
    <location>
        <begin position="1"/>
        <end position="492"/>
    </location>
</feature>
<dbReference type="PANTHER" id="PTHR11771">
    <property type="entry name" value="LIPOXYGENASE"/>
    <property type="match status" value="1"/>
</dbReference>
<evidence type="ECO:0000256" key="4">
    <source>
        <dbReference type="ARBA" id="ARBA00023002"/>
    </source>
</evidence>
<dbReference type="GO" id="GO:0034440">
    <property type="term" value="P:lipid oxidation"/>
    <property type="evidence" value="ECO:0007669"/>
    <property type="project" value="InterPro"/>
</dbReference>
<evidence type="ECO:0000256" key="1">
    <source>
        <dbReference type="ARBA" id="ARBA00001962"/>
    </source>
</evidence>
<dbReference type="Gene3D" id="1.20.245.10">
    <property type="entry name" value="Lipoxygenase-1, Domain 5"/>
    <property type="match status" value="4"/>
</dbReference>
<dbReference type="GO" id="GO:0016702">
    <property type="term" value="F:oxidoreductase activity, acting on single donors with incorporation of molecular oxygen, incorporation of two atoms of oxygen"/>
    <property type="evidence" value="ECO:0007669"/>
    <property type="project" value="InterPro"/>
</dbReference>
<evidence type="ECO:0000313" key="8">
    <source>
        <dbReference type="EMBL" id="KPP60437.1"/>
    </source>
</evidence>
<dbReference type="STRING" id="113540.ENSSFOP00015030834"/>
<proteinExistence type="inferred from homology"/>
<dbReference type="InterPro" id="IPR036226">
    <property type="entry name" value="LipOase_C_sf"/>
</dbReference>
<comment type="similarity">
    <text evidence="6">Belongs to the lipoxygenase family.</text>
</comment>
<evidence type="ECO:0000313" key="9">
    <source>
        <dbReference type="Proteomes" id="UP000034805"/>
    </source>
</evidence>
<dbReference type="PROSITE" id="PS00711">
    <property type="entry name" value="LIPOXYGENASE_1"/>
    <property type="match status" value="1"/>
</dbReference>
<dbReference type="Pfam" id="PF00305">
    <property type="entry name" value="Lipoxygenase"/>
    <property type="match status" value="2"/>
</dbReference>
<keyword evidence="5 6" id="KW-0408">Iron</keyword>
<dbReference type="InterPro" id="IPR013819">
    <property type="entry name" value="LipOase_C"/>
</dbReference>
<reference evidence="8 9" key="1">
    <citation type="submission" date="2015-08" db="EMBL/GenBank/DDBJ databases">
        <title>The genome of the Asian arowana (Scleropages formosus).</title>
        <authorList>
            <person name="Tan M.H."/>
            <person name="Gan H.M."/>
            <person name="Croft L.J."/>
            <person name="Austin C.M."/>
        </authorList>
    </citation>
    <scope>NUCLEOTIDE SEQUENCE [LARGE SCALE GENOMIC DNA]</scope>
    <source>
        <strain evidence="8">Aro1</strain>
    </source>
</reference>
<organism evidence="8 9">
    <name type="scientific">Scleropages formosus</name>
    <name type="common">Asian bonytongue</name>
    <name type="synonym">Osteoglossum formosum</name>
    <dbReference type="NCBI Taxonomy" id="113540"/>
    <lineage>
        <taxon>Eukaryota</taxon>
        <taxon>Metazoa</taxon>
        <taxon>Chordata</taxon>
        <taxon>Craniata</taxon>
        <taxon>Vertebrata</taxon>
        <taxon>Euteleostomi</taxon>
        <taxon>Actinopterygii</taxon>
        <taxon>Neopterygii</taxon>
        <taxon>Teleostei</taxon>
        <taxon>Osteoglossocephala</taxon>
        <taxon>Osteoglossomorpha</taxon>
        <taxon>Osteoglossiformes</taxon>
        <taxon>Osteoglossidae</taxon>
        <taxon>Scleropages</taxon>
    </lineage>
</organism>
<dbReference type="GO" id="GO:0046872">
    <property type="term" value="F:metal ion binding"/>
    <property type="evidence" value="ECO:0007669"/>
    <property type="project" value="UniProtKB-KW"/>
</dbReference>
<protein>
    <submittedName>
        <fullName evidence="8">Arachidonate 5-lipoxygenase-like</fullName>
    </submittedName>
</protein>
<evidence type="ECO:0000256" key="3">
    <source>
        <dbReference type="ARBA" id="ARBA00022964"/>
    </source>
</evidence>
<keyword evidence="3 6" id="KW-0223">Dioxygenase</keyword>
<keyword evidence="2 6" id="KW-0479">Metal-binding</keyword>
<dbReference type="PRINTS" id="PR00087">
    <property type="entry name" value="LIPOXYGENASE"/>
</dbReference>
<dbReference type="InterPro" id="IPR020833">
    <property type="entry name" value="LipOase_Fe_BS"/>
</dbReference>
<evidence type="ECO:0000259" key="7">
    <source>
        <dbReference type="PROSITE" id="PS51393"/>
    </source>
</evidence>
<evidence type="ECO:0000256" key="5">
    <source>
        <dbReference type="ARBA" id="ARBA00023004"/>
    </source>
</evidence>
<keyword evidence="4 6" id="KW-0560">Oxidoreductase</keyword>
<feature type="non-terminal residue" evidence="8">
    <location>
        <position position="1"/>
    </location>
</feature>
<comment type="cofactor">
    <cofactor evidence="1 6">
        <name>Fe cation</name>
        <dbReference type="ChEBI" id="CHEBI:24875"/>
    </cofactor>
</comment>
<evidence type="ECO:0000256" key="2">
    <source>
        <dbReference type="ARBA" id="ARBA00022723"/>
    </source>
</evidence>
<dbReference type="PROSITE" id="PS51393">
    <property type="entry name" value="LIPOXYGENASE_3"/>
    <property type="match status" value="1"/>
</dbReference>